<feature type="region of interest" description="Disordered" evidence="1">
    <location>
        <begin position="1"/>
        <end position="20"/>
    </location>
</feature>
<sequence>MSTSRSRLSRMAMSQACGNKPSFSPLSPTLSHSSHPVYLCLTTADGVVVCSEHCRGKSHTHV</sequence>
<dbReference type="EMBL" id="CP026252">
    <property type="protein sequence ID" value="AWP08118.1"/>
    <property type="molecule type" value="Genomic_DNA"/>
</dbReference>
<dbReference type="AlphaFoldDB" id="A0A2U9BV16"/>
<evidence type="ECO:0000256" key="1">
    <source>
        <dbReference type="SAM" id="MobiDB-lite"/>
    </source>
</evidence>
<gene>
    <name evidence="2" type="ORF">SMAX5B_002888</name>
</gene>
<reference evidence="2 3" key="1">
    <citation type="submission" date="2017-12" db="EMBL/GenBank/DDBJ databases">
        <title>Integrating genomic resources of turbot (Scophthalmus maximus) in depth evaluation of genetic and physical mapping variation across individuals.</title>
        <authorList>
            <person name="Martinez P."/>
        </authorList>
    </citation>
    <scope>NUCLEOTIDE SEQUENCE [LARGE SCALE GENOMIC DNA]</scope>
</reference>
<organism evidence="2 3">
    <name type="scientific">Scophthalmus maximus</name>
    <name type="common">Turbot</name>
    <name type="synonym">Psetta maxima</name>
    <dbReference type="NCBI Taxonomy" id="52904"/>
    <lineage>
        <taxon>Eukaryota</taxon>
        <taxon>Metazoa</taxon>
        <taxon>Chordata</taxon>
        <taxon>Craniata</taxon>
        <taxon>Vertebrata</taxon>
        <taxon>Euteleostomi</taxon>
        <taxon>Actinopterygii</taxon>
        <taxon>Neopterygii</taxon>
        <taxon>Teleostei</taxon>
        <taxon>Neoteleostei</taxon>
        <taxon>Acanthomorphata</taxon>
        <taxon>Carangaria</taxon>
        <taxon>Pleuronectiformes</taxon>
        <taxon>Pleuronectoidei</taxon>
        <taxon>Scophthalmidae</taxon>
        <taxon>Scophthalmus</taxon>
    </lineage>
</organism>
<proteinExistence type="predicted"/>
<evidence type="ECO:0000313" key="2">
    <source>
        <dbReference type="EMBL" id="AWP08118.1"/>
    </source>
</evidence>
<evidence type="ECO:0000313" key="3">
    <source>
        <dbReference type="Proteomes" id="UP000246464"/>
    </source>
</evidence>
<accession>A0A2U9BV16</accession>
<dbReference type="Proteomes" id="UP000246464">
    <property type="component" value="Chromosome 10"/>
</dbReference>
<keyword evidence="3" id="KW-1185">Reference proteome</keyword>
<protein>
    <submittedName>
        <fullName evidence="2">Uncharacterized protein</fullName>
    </submittedName>
</protein>
<name>A0A2U9BV16_SCOMX</name>